<dbReference type="EMBL" id="LAZR01005088">
    <property type="protein sequence ID" value="KKN02960.1"/>
    <property type="molecule type" value="Genomic_DNA"/>
</dbReference>
<proteinExistence type="predicted"/>
<gene>
    <name evidence="1" type="ORF">LCGC14_1112570</name>
</gene>
<reference evidence="1" key="1">
    <citation type="journal article" date="2015" name="Nature">
        <title>Complex archaea that bridge the gap between prokaryotes and eukaryotes.</title>
        <authorList>
            <person name="Spang A."/>
            <person name="Saw J.H."/>
            <person name="Jorgensen S.L."/>
            <person name="Zaremba-Niedzwiedzka K."/>
            <person name="Martijn J."/>
            <person name="Lind A.E."/>
            <person name="van Eijk R."/>
            <person name="Schleper C."/>
            <person name="Guy L."/>
            <person name="Ettema T.J."/>
        </authorList>
    </citation>
    <scope>NUCLEOTIDE SEQUENCE</scope>
</reference>
<sequence>MKAVVKYTLPKECGPDEIGETTVCDADPSYQKWVDKYNAERVAKLDADFRRGFITRIGLPVEFGYDNPLMMLQYLSLGHGIHFHIGLIIHSVEITTEPEP</sequence>
<comment type="caution">
    <text evidence="1">The sequence shown here is derived from an EMBL/GenBank/DDBJ whole genome shotgun (WGS) entry which is preliminary data.</text>
</comment>
<name>A0A0F9M6A9_9ZZZZ</name>
<accession>A0A0F9M6A9</accession>
<protein>
    <submittedName>
        <fullName evidence="1">Uncharacterized protein</fullName>
    </submittedName>
</protein>
<dbReference type="AlphaFoldDB" id="A0A0F9M6A9"/>
<evidence type="ECO:0000313" key="1">
    <source>
        <dbReference type="EMBL" id="KKN02960.1"/>
    </source>
</evidence>
<organism evidence="1">
    <name type="scientific">marine sediment metagenome</name>
    <dbReference type="NCBI Taxonomy" id="412755"/>
    <lineage>
        <taxon>unclassified sequences</taxon>
        <taxon>metagenomes</taxon>
        <taxon>ecological metagenomes</taxon>
    </lineage>
</organism>